<evidence type="ECO:0000313" key="1">
    <source>
        <dbReference type="EMBL" id="CAK7341965.1"/>
    </source>
</evidence>
<keyword evidence="2" id="KW-1185">Reference proteome</keyword>
<dbReference type="AlphaFoldDB" id="A0AAV1S007"/>
<reference evidence="1 2" key="1">
    <citation type="submission" date="2024-01" db="EMBL/GenBank/DDBJ databases">
        <authorList>
            <person name="Waweru B."/>
        </authorList>
    </citation>
    <scope>NUCLEOTIDE SEQUENCE [LARGE SCALE GENOMIC DNA]</scope>
</reference>
<dbReference type="Proteomes" id="UP001314170">
    <property type="component" value="Unassembled WGS sequence"/>
</dbReference>
<proteinExistence type="predicted"/>
<name>A0AAV1S007_9ROSI</name>
<gene>
    <name evidence="1" type="ORF">DCAF_LOCUS16551</name>
</gene>
<organism evidence="1 2">
    <name type="scientific">Dovyalis caffra</name>
    <dbReference type="NCBI Taxonomy" id="77055"/>
    <lineage>
        <taxon>Eukaryota</taxon>
        <taxon>Viridiplantae</taxon>
        <taxon>Streptophyta</taxon>
        <taxon>Embryophyta</taxon>
        <taxon>Tracheophyta</taxon>
        <taxon>Spermatophyta</taxon>
        <taxon>Magnoliopsida</taxon>
        <taxon>eudicotyledons</taxon>
        <taxon>Gunneridae</taxon>
        <taxon>Pentapetalae</taxon>
        <taxon>rosids</taxon>
        <taxon>fabids</taxon>
        <taxon>Malpighiales</taxon>
        <taxon>Salicaceae</taxon>
        <taxon>Flacourtieae</taxon>
        <taxon>Dovyalis</taxon>
    </lineage>
</organism>
<sequence>MVIDGAAFRFIKENLGRRLLLVLRRRLSGVGAEAKMSLSSDIRVSCGKLRAIINCKLVERNGNTVILSSQTAKCDTINYRQTVECTVNLYCYGQGIFSFSSYENGLTEAAYDIMGPLLKSVI</sequence>
<evidence type="ECO:0000313" key="2">
    <source>
        <dbReference type="Proteomes" id="UP001314170"/>
    </source>
</evidence>
<protein>
    <submittedName>
        <fullName evidence="1">Uncharacterized protein</fullName>
    </submittedName>
</protein>
<comment type="caution">
    <text evidence="1">The sequence shown here is derived from an EMBL/GenBank/DDBJ whole genome shotgun (WGS) entry which is preliminary data.</text>
</comment>
<dbReference type="EMBL" id="CAWUPB010001160">
    <property type="protein sequence ID" value="CAK7341965.1"/>
    <property type="molecule type" value="Genomic_DNA"/>
</dbReference>
<accession>A0AAV1S007</accession>